<dbReference type="AlphaFoldDB" id="A0AAE0NY45"/>
<evidence type="ECO:0000259" key="1">
    <source>
        <dbReference type="PROSITE" id="PS50011"/>
    </source>
</evidence>
<keyword evidence="3" id="KW-1185">Reference proteome</keyword>
<evidence type="ECO:0000313" key="3">
    <source>
        <dbReference type="Proteomes" id="UP001285441"/>
    </source>
</evidence>
<dbReference type="PANTHER" id="PTHR48011">
    <property type="entry name" value="CCR4-NOT TRANSCRIPTIONAL COMPLEX SUBUNIT CAF120-RELATED"/>
    <property type="match status" value="1"/>
</dbReference>
<reference evidence="2" key="2">
    <citation type="submission" date="2023-06" db="EMBL/GenBank/DDBJ databases">
        <authorList>
            <consortium name="Lawrence Berkeley National Laboratory"/>
            <person name="Haridas S."/>
            <person name="Hensen N."/>
            <person name="Bonometti L."/>
            <person name="Westerberg I."/>
            <person name="Brannstrom I.O."/>
            <person name="Guillou S."/>
            <person name="Cros-Aarteil S."/>
            <person name="Calhoun S."/>
            <person name="Kuo A."/>
            <person name="Mondo S."/>
            <person name="Pangilinan J."/>
            <person name="Riley R."/>
            <person name="LaButti K."/>
            <person name="Andreopoulos B."/>
            <person name="Lipzen A."/>
            <person name="Chen C."/>
            <person name="Yanf M."/>
            <person name="Daum C."/>
            <person name="Ng V."/>
            <person name="Clum A."/>
            <person name="Steindorff A."/>
            <person name="Ohm R."/>
            <person name="Martin F."/>
            <person name="Silar P."/>
            <person name="Natvig D."/>
            <person name="Lalanne C."/>
            <person name="Gautier V."/>
            <person name="Ament-velasquez S.L."/>
            <person name="Kruys A."/>
            <person name="Hutchinson M.I."/>
            <person name="Powell A.J."/>
            <person name="Barry K."/>
            <person name="Miller A.N."/>
            <person name="Grigoriev I.V."/>
            <person name="Debuchy R."/>
            <person name="Gladieux P."/>
            <person name="Thoren M.H."/>
            <person name="Johannesson H."/>
        </authorList>
    </citation>
    <scope>NUCLEOTIDE SEQUENCE</scope>
    <source>
        <strain evidence="2">CBS 232.78</strain>
    </source>
</reference>
<gene>
    <name evidence="2" type="ORF">B0H63DRAFT_464430</name>
</gene>
<evidence type="ECO:0000313" key="2">
    <source>
        <dbReference type="EMBL" id="KAK3389852.1"/>
    </source>
</evidence>
<dbReference type="SUPFAM" id="SSF56112">
    <property type="entry name" value="Protein kinase-like (PK-like)"/>
    <property type="match status" value="1"/>
</dbReference>
<dbReference type="Pfam" id="PF00069">
    <property type="entry name" value="Pkinase"/>
    <property type="match status" value="1"/>
</dbReference>
<keyword evidence="2" id="KW-0808">Transferase</keyword>
<dbReference type="PANTHER" id="PTHR48011:SF4">
    <property type="entry name" value="MITOGEN-ACTIVATED PROTEIN KINASE KINASE KINASE 19"/>
    <property type="match status" value="1"/>
</dbReference>
<dbReference type="GO" id="GO:0007165">
    <property type="term" value="P:signal transduction"/>
    <property type="evidence" value="ECO:0007669"/>
    <property type="project" value="TreeGrafter"/>
</dbReference>
<dbReference type="InterPro" id="IPR052751">
    <property type="entry name" value="Plant_MAPKKK"/>
</dbReference>
<sequence>MTGNPLAGKLDVIAYTPYSYIYHAVRDTSTVLKCHEMCDGKQHGVRELATARTLEHEAAIYRKLRNHPRITSCFGLEEVAPHVNALSLERSPIGSVRHYIVKHSGVNQTPPMSVRLRLAMHFTEGMAYLHANGIMWSDASVRNAMLFSGEDGLLEVKLCDFGAAILPEGSGGSEFEPCQSYEMQYQLPLRGRADWDDIQRLNQELFALGCAIYELTEEDAAS</sequence>
<dbReference type="InterPro" id="IPR000719">
    <property type="entry name" value="Prot_kinase_dom"/>
</dbReference>
<comment type="caution">
    <text evidence="2">The sequence shown here is derived from an EMBL/GenBank/DDBJ whole genome shotgun (WGS) entry which is preliminary data.</text>
</comment>
<dbReference type="GO" id="GO:0005524">
    <property type="term" value="F:ATP binding"/>
    <property type="evidence" value="ECO:0007669"/>
    <property type="project" value="InterPro"/>
</dbReference>
<dbReference type="Gene3D" id="1.10.510.10">
    <property type="entry name" value="Transferase(Phosphotransferase) domain 1"/>
    <property type="match status" value="1"/>
</dbReference>
<name>A0AAE0NY45_9PEZI</name>
<dbReference type="Proteomes" id="UP001285441">
    <property type="component" value="Unassembled WGS sequence"/>
</dbReference>
<feature type="domain" description="Protein kinase" evidence="1">
    <location>
        <begin position="7"/>
        <end position="222"/>
    </location>
</feature>
<organism evidence="2 3">
    <name type="scientific">Podospora didyma</name>
    <dbReference type="NCBI Taxonomy" id="330526"/>
    <lineage>
        <taxon>Eukaryota</taxon>
        <taxon>Fungi</taxon>
        <taxon>Dikarya</taxon>
        <taxon>Ascomycota</taxon>
        <taxon>Pezizomycotina</taxon>
        <taxon>Sordariomycetes</taxon>
        <taxon>Sordariomycetidae</taxon>
        <taxon>Sordariales</taxon>
        <taxon>Podosporaceae</taxon>
        <taxon>Podospora</taxon>
    </lineage>
</organism>
<accession>A0AAE0NY45</accession>
<protein>
    <submittedName>
        <fullName evidence="2">Kinase-like domain-containing protein</fullName>
    </submittedName>
</protein>
<reference evidence="2" key="1">
    <citation type="journal article" date="2023" name="Mol. Phylogenet. Evol.">
        <title>Genome-scale phylogeny and comparative genomics of the fungal order Sordariales.</title>
        <authorList>
            <person name="Hensen N."/>
            <person name="Bonometti L."/>
            <person name="Westerberg I."/>
            <person name="Brannstrom I.O."/>
            <person name="Guillou S."/>
            <person name="Cros-Aarteil S."/>
            <person name="Calhoun S."/>
            <person name="Haridas S."/>
            <person name="Kuo A."/>
            <person name="Mondo S."/>
            <person name="Pangilinan J."/>
            <person name="Riley R."/>
            <person name="LaButti K."/>
            <person name="Andreopoulos B."/>
            <person name="Lipzen A."/>
            <person name="Chen C."/>
            <person name="Yan M."/>
            <person name="Daum C."/>
            <person name="Ng V."/>
            <person name="Clum A."/>
            <person name="Steindorff A."/>
            <person name="Ohm R.A."/>
            <person name="Martin F."/>
            <person name="Silar P."/>
            <person name="Natvig D.O."/>
            <person name="Lalanne C."/>
            <person name="Gautier V."/>
            <person name="Ament-Velasquez S.L."/>
            <person name="Kruys A."/>
            <person name="Hutchinson M.I."/>
            <person name="Powell A.J."/>
            <person name="Barry K."/>
            <person name="Miller A.N."/>
            <person name="Grigoriev I.V."/>
            <person name="Debuchy R."/>
            <person name="Gladieux P."/>
            <person name="Hiltunen Thoren M."/>
            <person name="Johannesson H."/>
        </authorList>
    </citation>
    <scope>NUCLEOTIDE SEQUENCE</scope>
    <source>
        <strain evidence="2">CBS 232.78</strain>
    </source>
</reference>
<dbReference type="GO" id="GO:0004672">
    <property type="term" value="F:protein kinase activity"/>
    <property type="evidence" value="ECO:0007669"/>
    <property type="project" value="InterPro"/>
</dbReference>
<dbReference type="PROSITE" id="PS50011">
    <property type="entry name" value="PROTEIN_KINASE_DOM"/>
    <property type="match status" value="1"/>
</dbReference>
<keyword evidence="2" id="KW-0418">Kinase</keyword>
<dbReference type="EMBL" id="JAULSW010000002">
    <property type="protein sequence ID" value="KAK3389852.1"/>
    <property type="molecule type" value="Genomic_DNA"/>
</dbReference>
<dbReference type="InterPro" id="IPR011009">
    <property type="entry name" value="Kinase-like_dom_sf"/>
</dbReference>
<proteinExistence type="predicted"/>